<evidence type="ECO:0000313" key="3">
    <source>
        <dbReference type="Proteomes" id="UP000253303"/>
    </source>
</evidence>
<sequence length="164" mass="16949">MLAAGLAPATESASARSASSDCIPGAPPAAPSPPSPSSQAPSSQAPSSQALPSQVPAPLPNTGREAVRPAFRATADGETAKTITYDDVRLDIGAEALGERTEIEIIPLTERQLPVLGAGMENVTEGPRAGYRFTPTPFEFERDITISLPYDATKLEAAGQTPHA</sequence>
<reference evidence="2 3" key="1">
    <citation type="submission" date="2018-06" db="EMBL/GenBank/DDBJ databases">
        <title>Sphaerisporangium craniellae sp. nov., isolated from a marine sponge in the South China Sea.</title>
        <authorList>
            <person name="Li L."/>
        </authorList>
    </citation>
    <scope>NUCLEOTIDE SEQUENCE [LARGE SCALE GENOMIC DNA]</scope>
    <source>
        <strain evidence="2 3">LHW63015</strain>
    </source>
</reference>
<dbReference type="Proteomes" id="UP000253303">
    <property type="component" value="Unassembled WGS sequence"/>
</dbReference>
<feature type="compositionally biased region" description="Low complexity" evidence="1">
    <location>
        <begin position="37"/>
        <end position="56"/>
    </location>
</feature>
<feature type="compositionally biased region" description="Pro residues" evidence="1">
    <location>
        <begin position="25"/>
        <end position="36"/>
    </location>
</feature>
<dbReference type="AlphaFoldDB" id="A0A366LTG3"/>
<gene>
    <name evidence="2" type="ORF">DP939_25010</name>
</gene>
<comment type="caution">
    <text evidence="2">The sequence shown here is derived from an EMBL/GenBank/DDBJ whole genome shotgun (WGS) entry which is preliminary data.</text>
</comment>
<evidence type="ECO:0000256" key="1">
    <source>
        <dbReference type="SAM" id="MobiDB-lite"/>
    </source>
</evidence>
<organism evidence="2 3">
    <name type="scientific">Spongiactinospora rosea</name>
    <dbReference type="NCBI Taxonomy" id="2248750"/>
    <lineage>
        <taxon>Bacteria</taxon>
        <taxon>Bacillati</taxon>
        <taxon>Actinomycetota</taxon>
        <taxon>Actinomycetes</taxon>
        <taxon>Streptosporangiales</taxon>
        <taxon>Streptosporangiaceae</taxon>
        <taxon>Spongiactinospora</taxon>
    </lineage>
</organism>
<feature type="region of interest" description="Disordered" evidence="1">
    <location>
        <begin position="1"/>
        <end position="75"/>
    </location>
</feature>
<keyword evidence="3" id="KW-1185">Reference proteome</keyword>
<accession>A0A366LTG3</accession>
<protein>
    <submittedName>
        <fullName evidence="2">Uncharacterized protein</fullName>
    </submittedName>
</protein>
<dbReference type="EMBL" id="QMEY01000012">
    <property type="protein sequence ID" value="RBQ17211.1"/>
    <property type="molecule type" value="Genomic_DNA"/>
</dbReference>
<proteinExistence type="predicted"/>
<evidence type="ECO:0000313" key="2">
    <source>
        <dbReference type="EMBL" id="RBQ17211.1"/>
    </source>
</evidence>
<name>A0A366LTG3_9ACTN</name>
<feature type="compositionally biased region" description="Low complexity" evidence="1">
    <location>
        <begin position="7"/>
        <end position="20"/>
    </location>
</feature>